<reference evidence="8" key="1">
    <citation type="submission" date="2020-11" db="EMBL/GenBank/DDBJ databases">
        <title>Bacterial whole genome sequence for Panacibacter sp. DH6.</title>
        <authorList>
            <person name="Le V."/>
            <person name="Ko S."/>
            <person name="Ahn C.-Y."/>
            <person name="Oh H.-M."/>
        </authorList>
    </citation>
    <scope>NUCLEOTIDE SEQUENCE</scope>
    <source>
        <strain evidence="8">DH6</strain>
    </source>
</reference>
<dbReference type="Gene3D" id="3.30.565.10">
    <property type="entry name" value="Histidine kinase-like ATPase, C-terminal domain"/>
    <property type="match status" value="1"/>
</dbReference>
<dbReference type="RefSeq" id="WP_196990405.1">
    <property type="nucleotide sequence ID" value="NZ_JADWYR010000001.1"/>
</dbReference>
<evidence type="ECO:0000259" key="7">
    <source>
        <dbReference type="Pfam" id="PF02518"/>
    </source>
</evidence>
<keyword evidence="6" id="KW-0472">Membrane</keyword>
<keyword evidence="6" id="KW-1133">Transmembrane helix</keyword>
<organism evidence="8 9">
    <name type="scientific">Panacibacter microcysteis</name>
    <dbReference type="NCBI Taxonomy" id="2793269"/>
    <lineage>
        <taxon>Bacteria</taxon>
        <taxon>Pseudomonadati</taxon>
        <taxon>Bacteroidota</taxon>
        <taxon>Chitinophagia</taxon>
        <taxon>Chitinophagales</taxon>
        <taxon>Chitinophagaceae</taxon>
        <taxon>Panacibacter</taxon>
    </lineage>
</organism>
<proteinExistence type="predicted"/>
<dbReference type="GO" id="GO:0004673">
    <property type="term" value="F:protein histidine kinase activity"/>
    <property type="evidence" value="ECO:0007669"/>
    <property type="project" value="UniProtKB-EC"/>
</dbReference>
<dbReference type="InterPro" id="IPR050482">
    <property type="entry name" value="Sensor_HK_TwoCompSys"/>
</dbReference>
<gene>
    <name evidence="8" type="ORF">I5907_09125</name>
</gene>
<keyword evidence="9" id="KW-1185">Reference proteome</keyword>
<evidence type="ECO:0000256" key="6">
    <source>
        <dbReference type="SAM" id="Phobius"/>
    </source>
</evidence>
<dbReference type="GO" id="GO:0000160">
    <property type="term" value="P:phosphorelay signal transduction system"/>
    <property type="evidence" value="ECO:0007669"/>
    <property type="project" value="UniProtKB-KW"/>
</dbReference>
<dbReference type="CDD" id="cd16917">
    <property type="entry name" value="HATPase_UhpB-NarQ-NarX-like"/>
    <property type="match status" value="1"/>
</dbReference>
<comment type="caution">
    <text evidence="8">The sequence shown here is derived from an EMBL/GenBank/DDBJ whole genome shotgun (WGS) entry which is preliminary data.</text>
</comment>
<protein>
    <recommendedName>
        <fullName evidence="2">histidine kinase</fullName>
        <ecNumber evidence="2">2.7.13.3</ecNumber>
    </recommendedName>
</protein>
<evidence type="ECO:0000313" key="8">
    <source>
        <dbReference type="EMBL" id="MBG9376393.1"/>
    </source>
</evidence>
<evidence type="ECO:0000256" key="5">
    <source>
        <dbReference type="ARBA" id="ARBA00023012"/>
    </source>
</evidence>
<accession>A0A931GWI6</accession>
<evidence type="ECO:0000313" key="9">
    <source>
        <dbReference type="Proteomes" id="UP000628448"/>
    </source>
</evidence>
<feature type="transmembrane region" description="Helical" evidence="6">
    <location>
        <begin position="6"/>
        <end position="31"/>
    </location>
</feature>
<evidence type="ECO:0000256" key="4">
    <source>
        <dbReference type="ARBA" id="ARBA00022777"/>
    </source>
</evidence>
<dbReference type="AlphaFoldDB" id="A0A931GWI6"/>
<dbReference type="SUPFAM" id="SSF55874">
    <property type="entry name" value="ATPase domain of HSP90 chaperone/DNA topoisomerase II/histidine kinase"/>
    <property type="match status" value="1"/>
</dbReference>
<dbReference type="EMBL" id="JADWYR010000001">
    <property type="protein sequence ID" value="MBG9376393.1"/>
    <property type="molecule type" value="Genomic_DNA"/>
</dbReference>
<name>A0A931GWI6_9BACT</name>
<comment type="catalytic activity">
    <reaction evidence="1">
        <text>ATP + protein L-histidine = ADP + protein N-phospho-L-histidine.</text>
        <dbReference type="EC" id="2.7.13.3"/>
    </reaction>
</comment>
<dbReference type="InterPro" id="IPR036890">
    <property type="entry name" value="HATPase_C_sf"/>
</dbReference>
<keyword evidence="4 8" id="KW-0418">Kinase</keyword>
<dbReference type="Proteomes" id="UP000628448">
    <property type="component" value="Unassembled WGS sequence"/>
</dbReference>
<sequence length="261" mass="29459">MDQKNGFILIGTVTVILIIFLLAFFLIMLIYRKRKIEHRKEMEIINQAHKEAILSTQLEIQQQTMQDLGREIHDNISQKLTLASIYAQQFVYENKYPGANEKIDIICSVINTALLELQSLSRSLTSNYIQQTTLTQLIKTECERIILSGRCKVVYELSKATIPIDDTKKKVALRIVQEFLQNSLKHAKCRIIHLAVLYDGNCLQIVGNDDGVGFDVGATTKKTAGIGLENMRKRAEMIGARFSIASTLNKGTEINFTLALP</sequence>
<keyword evidence="6" id="KW-0812">Transmembrane</keyword>
<evidence type="ECO:0000256" key="2">
    <source>
        <dbReference type="ARBA" id="ARBA00012438"/>
    </source>
</evidence>
<dbReference type="PANTHER" id="PTHR24421">
    <property type="entry name" value="NITRATE/NITRITE SENSOR PROTEIN NARX-RELATED"/>
    <property type="match status" value="1"/>
</dbReference>
<dbReference type="Pfam" id="PF02518">
    <property type="entry name" value="HATPase_c"/>
    <property type="match status" value="1"/>
</dbReference>
<dbReference type="PANTHER" id="PTHR24421:SF10">
    <property type="entry name" value="NITRATE_NITRITE SENSOR PROTEIN NARQ"/>
    <property type="match status" value="1"/>
</dbReference>
<keyword evidence="3" id="KW-0808">Transferase</keyword>
<dbReference type="InterPro" id="IPR003594">
    <property type="entry name" value="HATPase_dom"/>
</dbReference>
<evidence type="ECO:0000256" key="3">
    <source>
        <dbReference type="ARBA" id="ARBA00022679"/>
    </source>
</evidence>
<keyword evidence="5" id="KW-0902">Two-component regulatory system</keyword>
<evidence type="ECO:0000256" key="1">
    <source>
        <dbReference type="ARBA" id="ARBA00000085"/>
    </source>
</evidence>
<dbReference type="EC" id="2.7.13.3" evidence="2"/>
<feature type="domain" description="Histidine kinase/HSP90-like ATPase" evidence="7">
    <location>
        <begin position="173"/>
        <end position="260"/>
    </location>
</feature>